<dbReference type="RefSeq" id="WP_123208883.1">
    <property type="nucleotide sequence ID" value="NZ_JBHTHO010000009.1"/>
</dbReference>
<dbReference type="Proteomes" id="UP000269591">
    <property type="component" value="Unassembled WGS sequence"/>
</dbReference>
<dbReference type="AlphaFoldDB" id="A0A3N0B008"/>
<keyword evidence="1" id="KW-0812">Transmembrane</keyword>
<feature type="transmembrane region" description="Helical" evidence="1">
    <location>
        <begin position="40"/>
        <end position="64"/>
    </location>
</feature>
<feature type="transmembrane region" description="Helical" evidence="1">
    <location>
        <begin position="84"/>
        <end position="112"/>
    </location>
</feature>
<proteinExistence type="predicted"/>
<reference evidence="3" key="1">
    <citation type="submission" date="2018-05" db="EMBL/GenBank/DDBJ databases">
        <title>Genome Sequencing of selected type strains of the family Eggerthellaceae.</title>
        <authorList>
            <person name="Danylec N."/>
            <person name="Stoll D.A."/>
            <person name="Doetsch A."/>
            <person name="Huch M."/>
        </authorList>
    </citation>
    <scope>NUCLEOTIDE SEQUENCE [LARGE SCALE GENOMIC DNA]</scope>
    <source>
        <strain evidence="3">DSM 24851</strain>
    </source>
</reference>
<feature type="transmembrane region" description="Helical" evidence="1">
    <location>
        <begin position="124"/>
        <end position="143"/>
    </location>
</feature>
<sequence length="167" mass="17607">MFKGPQGFALFVNVAMNIVLGIVLTVFVDISIEMRLGVHFMTVEAVVGTFISSFCVGFTAGTLVPAMTWGMKLAGLFKFRPGGLGSYLCCAVVLGLCMGICITFCNFLIAGLGTKGLAGAMADIMFNLPVVLILAVIAVPIFLRPVQLLAAKVSGFDPAKAEKAQQH</sequence>
<evidence type="ECO:0008006" key="4">
    <source>
        <dbReference type="Google" id="ProtNLM"/>
    </source>
</evidence>
<evidence type="ECO:0000313" key="2">
    <source>
        <dbReference type="EMBL" id="RNL39926.1"/>
    </source>
</evidence>
<protein>
    <recommendedName>
        <fullName evidence="4">DUF2798 domain-containing protein</fullName>
    </recommendedName>
</protein>
<organism evidence="2 3">
    <name type="scientific">Slackia equolifaciens</name>
    <dbReference type="NCBI Taxonomy" id="498718"/>
    <lineage>
        <taxon>Bacteria</taxon>
        <taxon>Bacillati</taxon>
        <taxon>Actinomycetota</taxon>
        <taxon>Coriobacteriia</taxon>
        <taxon>Eggerthellales</taxon>
        <taxon>Eggerthellaceae</taxon>
        <taxon>Slackia</taxon>
    </lineage>
</organism>
<keyword evidence="1" id="KW-1133">Transmembrane helix</keyword>
<comment type="caution">
    <text evidence="2">The sequence shown here is derived from an EMBL/GenBank/DDBJ whole genome shotgun (WGS) entry which is preliminary data.</text>
</comment>
<evidence type="ECO:0000256" key="1">
    <source>
        <dbReference type="SAM" id="Phobius"/>
    </source>
</evidence>
<name>A0A3N0B008_9ACTN</name>
<evidence type="ECO:0000313" key="3">
    <source>
        <dbReference type="Proteomes" id="UP000269591"/>
    </source>
</evidence>
<keyword evidence="3" id="KW-1185">Reference proteome</keyword>
<dbReference type="EMBL" id="QIBX01000009">
    <property type="protein sequence ID" value="RNL39926.1"/>
    <property type="molecule type" value="Genomic_DNA"/>
</dbReference>
<keyword evidence="1" id="KW-0472">Membrane</keyword>
<dbReference type="OrthoDB" id="3176061at2"/>
<accession>A0A3N0B008</accession>
<feature type="transmembrane region" description="Helical" evidence="1">
    <location>
        <begin position="6"/>
        <end position="28"/>
    </location>
</feature>
<gene>
    <name evidence="2" type="ORF">DMP06_06210</name>
</gene>